<name>A0A0D2I5R6_CLAB1</name>
<dbReference type="HOGENOM" id="CLU_576176_0_0_1"/>
<dbReference type="VEuPathDB" id="FungiDB:Z519_00251"/>
<dbReference type="PANTHER" id="PTHR10039">
    <property type="entry name" value="AMELOGENIN"/>
    <property type="match status" value="1"/>
</dbReference>
<proteinExistence type="predicted"/>
<evidence type="ECO:0000313" key="1">
    <source>
        <dbReference type="EMBL" id="KIW98590.1"/>
    </source>
</evidence>
<evidence type="ECO:0000313" key="2">
    <source>
        <dbReference type="Proteomes" id="UP000053789"/>
    </source>
</evidence>
<dbReference type="GeneID" id="27693179"/>
<accession>A0A0D2I5R6</accession>
<protein>
    <recommendedName>
        <fullName evidence="3">NACHT domain-containing protein</fullName>
    </recommendedName>
</protein>
<dbReference type="OrthoDB" id="443402at2759"/>
<keyword evidence="2" id="KW-1185">Reference proteome</keyword>
<dbReference type="EMBL" id="KN846980">
    <property type="protein sequence ID" value="KIW98590.1"/>
    <property type="molecule type" value="Genomic_DNA"/>
</dbReference>
<dbReference type="Proteomes" id="UP000053789">
    <property type="component" value="Unassembled WGS sequence"/>
</dbReference>
<evidence type="ECO:0008006" key="3">
    <source>
        <dbReference type="Google" id="ProtNLM"/>
    </source>
</evidence>
<gene>
    <name evidence="1" type="ORF">Z519_00251</name>
</gene>
<organism evidence="1 2">
    <name type="scientific">Cladophialophora bantiana (strain ATCC 10958 / CBS 173.52 / CDC B-1940 / NIH 8579)</name>
    <name type="common">Xylohypha bantiana</name>
    <dbReference type="NCBI Taxonomy" id="1442370"/>
    <lineage>
        <taxon>Eukaryota</taxon>
        <taxon>Fungi</taxon>
        <taxon>Dikarya</taxon>
        <taxon>Ascomycota</taxon>
        <taxon>Pezizomycotina</taxon>
        <taxon>Eurotiomycetes</taxon>
        <taxon>Chaetothyriomycetidae</taxon>
        <taxon>Chaetothyriales</taxon>
        <taxon>Herpotrichiellaceae</taxon>
        <taxon>Cladophialophora</taxon>
    </lineage>
</organism>
<sequence length="474" mass="54077">MELKSWFYYLITHSVFNFRLLIDGLNEVPNNRDNLLDTIGLIAESFNKVKICCSSRRERLFEQILQHNPSLRLEDLNYEDIQKHCYRRLHTTRARRYAYLVTEELRNAVNNGDDEVVLKRRLGECPGEMHKLFTSLVERQDKFYAKDPKPYLRLIEVATKRGDNNNHGAGAFLTFFELLVASSAQEEFISRVPKSLDASLLASLDSQAPDLKANVVVRCANLAELVPNRSDLQSYPKEFAYKELVNADSLEVRFIHRRVQDFLTDSEEGAALLRSYNMTEQNAVIRLTIASVTRFLATPYMSRVGKSLKWESLIEAGFWAKNGTGALDIIFPTLQARKPLRMPPFTAEDTSINGKTPPFNVLCPQLSPLENVAFGFATGFAMVAYTEAKLRALDLQKWRLVVGFSSCLCVRAYGLGRESSGFLTMFEPYLSLTSLTQNLTLSYILEPFTDVDFWVFRHLSCVATPRPGFHQSRF</sequence>
<dbReference type="PANTHER" id="PTHR10039:SF5">
    <property type="entry name" value="NACHT DOMAIN-CONTAINING PROTEIN"/>
    <property type="match status" value="1"/>
</dbReference>
<dbReference type="RefSeq" id="XP_016625259.1">
    <property type="nucleotide sequence ID" value="XM_016758010.1"/>
</dbReference>
<reference evidence="1" key="1">
    <citation type="submission" date="2015-01" db="EMBL/GenBank/DDBJ databases">
        <title>The Genome Sequence of Cladophialophora bantiana CBS 173.52.</title>
        <authorList>
            <consortium name="The Broad Institute Genomics Platform"/>
            <person name="Cuomo C."/>
            <person name="de Hoog S."/>
            <person name="Gorbushina A."/>
            <person name="Stielow B."/>
            <person name="Teixiera M."/>
            <person name="Abouelleil A."/>
            <person name="Chapman S.B."/>
            <person name="Priest M."/>
            <person name="Young S.K."/>
            <person name="Wortman J."/>
            <person name="Nusbaum C."/>
            <person name="Birren B."/>
        </authorList>
    </citation>
    <scope>NUCLEOTIDE SEQUENCE [LARGE SCALE GENOMIC DNA]</scope>
    <source>
        <strain evidence="1">CBS 173.52</strain>
    </source>
</reference>
<dbReference type="AlphaFoldDB" id="A0A0D2I5R6"/>